<keyword evidence="6" id="KW-0328">Glycosyltransferase</keyword>
<organism evidence="6 7">
    <name type="scientific">Entomomonas moraniae</name>
    <dbReference type="NCBI Taxonomy" id="2213226"/>
    <lineage>
        <taxon>Bacteria</taxon>
        <taxon>Pseudomonadati</taxon>
        <taxon>Pseudomonadota</taxon>
        <taxon>Gammaproteobacteria</taxon>
        <taxon>Pseudomonadales</taxon>
        <taxon>Pseudomonadaceae</taxon>
        <taxon>Entomomonas</taxon>
    </lineage>
</organism>
<dbReference type="HAMAP" id="MF_00397">
    <property type="entry name" value="CitG"/>
    <property type="match status" value="1"/>
</dbReference>
<proteinExistence type="inferred from homology"/>
<evidence type="ECO:0000313" key="6">
    <source>
        <dbReference type="EMBL" id="AZS51681.1"/>
    </source>
</evidence>
<comment type="similarity">
    <text evidence="5">Belongs to the CitG/MdcB family.</text>
</comment>
<keyword evidence="3 5" id="KW-0547">Nucleotide-binding</keyword>
<keyword evidence="2 5" id="KW-0808">Transferase</keyword>
<name>A0A3Q9JM79_9GAMM</name>
<protein>
    <recommendedName>
        <fullName evidence="5">Probable 2-(5''-triphosphoribosyl)-3'-dephosphocoenzyme-A synthase</fullName>
        <shortName evidence="5">2-(5''-triphosphoribosyl)-3'-dephospho-CoA synthase</shortName>
        <ecNumber evidence="5">2.4.2.52</ecNumber>
    </recommendedName>
</protein>
<dbReference type="Proteomes" id="UP000273143">
    <property type="component" value="Chromosome"/>
</dbReference>
<accession>A0A3Q9JM79</accession>
<dbReference type="EC" id="2.4.2.52" evidence="5"/>
<sequence>MLFSVAQSDTSSVVQQRLPFINQLPATRVATLATTALLKEIYLTPKPGLVDRHNSGAHNDMDFQTFIVSIQAISKWFDNFYYCGYLHKELEGSSLLNVIRPLGIACEKAMFEATQGINTHKGAIFSLGLICVALGHLEARREQVNHVTICNRVASICQNILNELVTSNRQKTAGERLYKLYGFTGARGEAAAGFTTVIQYSLPIYIALLRQGHSEQTALLQALMVLMAHNNDTNVVARGGLEGLIFVQETAQKLLDQYGLFLPEDLTPLFTFDQQLIDKNLSPGGSADLLSITWFLAQYEANNL</sequence>
<dbReference type="RefSeq" id="WP_127164411.1">
    <property type="nucleotide sequence ID" value="NZ_CP029822.1"/>
</dbReference>
<dbReference type="GO" id="GO:0051191">
    <property type="term" value="P:prosthetic group biosynthetic process"/>
    <property type="evidence" value="ECO:0007669"/>
    <property type="project" value="TreeGrafter"/>
</dbReference>
<evidence type="ECO:0000256" key="5">
    <source>
        <dbReference type="HAMAP-Rule" id="MF_00397"/>
    </source>
</evidence>
<evidence type="ECO:0000256" key="1">
    <source>
        <dbReference type="ARBA" id="ARBA00001210"/>
    </source>
</evidence>
<dbReference type="GO" id="GO:0016757">
    <property type="term" value="F:glycosyltransferase activity"/>
    <property type="evidence" value="ECO:0007669"/>
    <property type="project" value="UniProtKB-KW"/>
</dbReference>
<dbReference type="PANTHER" id="PTHR30201">
    <property type="entry name" value="TRIPHOSPHORIBOSYL-DEPHOSPHO-COA SYNTHASE"/>
    <property type="match status" value="1"/>
</dbReference>
<dbReference type="GO" id="GO:0005524">
    <property type="term" value="F:ATP binding"/>
    <property type="evidence" value="ECO:0007669"/>
    <property type="project" value="UniProtKB-KW"/>
</dbReference>
<keyword evidence="7" id="KW-1185">Reference proteome</keyword>
<dbReference type="Gene3D" id="1.10.4200.10">
    <property type="entry name" value="Triphosphoribosyl-dephospho-CoA protein"/>
    <property type="match status" value="1"/>
</dbReference>
<evidence type="ECO:0000256" key="2">
    <source>
        <dbReference type="ARBA" id="ARBA00022679"/>
    </source>
</evidence>
<dbReference type="PANTHER" id="PTHR30201:SF2">
    <property type="entry name" value="2-(5''-TRIPHOSPHORIBOSYL)-3'-DEPHOSPHOCOENZYME-A SYNTHASE"/>
    <property type="match status" value="1"/>
</dbReference>
<dbReference type="NCBIfam" id="TIGR03125">
    <property type="entry name" value="citrate_citG"/>
    <property type="match status" value="1"/>
</dbReference>
<dbReference type="GO" id="GO:0046917">
    <property type="term" value="F:triphosphoribosyl-dephospho-CoA synthase activity"/>
    <property type="evidence" value="ECO:0007669"/>
    <property type="project" value="UniProtKB-UniRule"/>
</dbReference>
<dbReference type="EMBL" id="CP029822">
    <property type="protein sequence ID" value="AZS51681.1"/>
    <property type="molecule type" value="Genomic_DNA"/>
</dbReference>
<dbReference type="Pfam" id="PF01874">
    <property type="entry name" value="CitG"/>
    <property type="match status" value="1"/>
</dbReference>
<comment type="catalytic activity">
    <reaction evidence="1 5">
        <text>3'-dephospho-CoA + ATP = 2'-(5''-triphospho-alpha-D-ribosyl)-3'-dephospho-CoA + adenine</text>
        <dbReference type="Rhea" id="RHEA:15117"/>
        <dbReference type="ChEBI" id="CHEBI:16708"/>
        <dbReference type="ChEBI" id="CHEBI:30616"/>
        <dbReference type="ChEBI" id="CHEBI:57328"/>
        <dbReference type="ChEBI" id="CHEBI:61378"/>
        <dbReference type="EC" id="2.4.2.52"/>
    </reaction>
</comment>
<keyword evidence="4 5" id="KW-0067">ATP-binding</keyword>
<reference evidence="7" key="1">
    <citation type="submission" date="2018-06" db="EMBL/GenBank/DDBJ databases">
        <title>Complete genome of Pseudomonas insecticola strain QZS01.</title>
        <authorList>
            <person name="Wang J."/>
            <person name="Su Q."/>
        </authorList>
    </citation>
    <scope>NUCLEOTIDE SEQUENCE [LARGE SCALE GENOMIC DNA]</scope>
    <source>
        <strain evidence="7">QZS01</strain>
    </source>
</reference>
<dbReference type="InterPro" id="IPR002736">
    <property type="entry name" value="CitG"/>
</dbReference>
<dbReference type="InterPro" id="IPR017551">
    <property type="entry name" value="TriPribosyl-deP-CoA_syn_CitG"/>
</dbReference>
<evidence type="ECO:0000313" key="7">
    <source>
        <dbReference type="Proteomes" id="UP000273143"/>
    </source>
</evidence>
<evidence type="ECO:0000256" key="3">
    <source>
        <dbReference type="ARBA" id="ARBA00022741"/>
    </source>
</evidence>
<dbReference type="KEGG" id="emo:DM558_13275"/>
<evidence type="ECO:0000256" key="4">
    <source>
        <dbReference type="ARBA" id="ARBA00022840"/>
    </source>
</evidence>
<gene>
    <name evidence="5 6" type="primary">citG</name>
    <name evidence="6" type="ORF">DM558_13275</name>
</gene>
<dbReference type="AlphaFoldDB" id="A0A3Q9JM79"/>